<accession>A0ABS2DA43</accession>
<evidence type="ECO:0000313" key="4">
    <source>
        <dbReference type="Proteomes" id="UP000763641"/>
    </source>
</evidence>
<evidence type="ECO:0000259" key="1">
    <source>
        <dbReference type="Pfam" id="PF01796"/>
    </source>
</evidence>
<dbReference type="PANTHER" id="PTHR34075">
    <property type="entry name" value="BLR3430 PROTEIN"/>
    <property type="match status" value="1"/>
</dbReference>
<protein>
    <submittedName>
        <fullName evidence="3">Zn-ribbon domain-containing OB-fold protein</fullName>
    </submittedName>
</protein>
<dbReference type="EMBL" id="JAFEMC010000005">
    <property type="protein sequence ID" value="MBM6577819.1"/>
    <property type="molecule type" value="Genomic_DNA"/>
</dbReference>
<feature type="domain" description="ChsH2 C-terminal OB-fold" evidence="1">
    <location>
        <begin position="62"/>
        <end position="129"/>
    </location>
</feature>
<dbReference type="InterPro" id="IPR022002">
    <property type="entry name" value="ChsH2_Znr"/>
</dbReference>
<dbReference type="InterPro" id="IPR012340">
    <property type="entry name" value="NA-bd_OB-fold"/>
</dbReference>
<dbReference type="InterPro" id="IPR002878">
    <property type="entry name" value="ChsH2_C"/>
</dbReference>
<sequence>MTRIAKRPPLGAFTLASDRWTEPFWDAAEEHRLTCARCGACGHFRMPPTPFCPVCRSQSIEWPTLPGTGTLYSYTIVERATLPGTEHTIPYVPAVVTLDGADGRRMVTNIVDSAIDAVRIGAPVHVVFDTLEDGTVIPRFRLGESAA</sequence>
<comment type="caution">
    <text evidence="3">The sequence shown here is derived from an EMBL/GenBank/DDBJ whole genome shotgun (WGS) entry which is preliminary data.</text>
</comment>
<keyword evidence="4" id="KW-1185">Reference proteome</keyword>
<proteinExistence type="predicted"/>
<evidence type="ECO:0000259" key="2">
    <source>
        <dbReference type="Pfam" id="PF12172"/>
    </source>
</evidence>
<reference evidence="3 4" key="1">
    <citation type="submission" date="2020-12" db="EMBL/GenBank/DDBJ databases">
        <title>Sphingomonas sp.</title>
        <authorList>
            <person name="Kim M.K."/>
        </authorList>
    </citation>
    <scope>NUCLEOTIDE SEQUENCE [LARGE SCALE GENOMIC DNA]</scope>
    <source>
        <strain evidence="3 4">BT552</strain>
    </source>
</reference>
<gene>
    <name evidence="3" type="ORF">ILT43_15660</name>
</gene>
<feature type="domain" description="ChsH2 rubredoxin-like zinc ribbon" evidence="2">
    <location>
        <begin position="25"/>
        <end position="61"/>
    </location>
</feature>
<dbReference type="Proteomes" id="UP000763641">
    <property type="component" value="Unassembled WGS sequence"/>
</dbReference>
<dbReference type="RefSeq" id="WP_204199919.1">
    <property type="nucleotide sequence ID" value="NZ_JAFEMC010000005.1"/>
</dbReference>
<name>A0ABS2DA43_9SPHN</name>
<dbReference type="InterPro" id="IPR052513">
    <property type="entry name" value="Thioester_dehydratase-like"/>
</dbReference>
<dbReference type="PANTHER" id="PTHR34075:SF5">
    <property type="entry name" value="BLR3430 PROTEIN"/>
    <property type="match status" value="1"/>
</dbReference>
<dbReference type="Gene3D" id="6.10.30.10">
    <property type="match status" value="1"/>
</dbReference>
<dbReference type="Pfam" id="PF12172">
    <property type="entry name" value="zf-ChsH2"/>
    <property type="match status" value="1"/>
</dbReference>
<dbReference type="Pfam" id="PF01796">
    <property type="entry name" value="OB_ChsH2_C"/>
    <property type="match status" value="1"/>
</dbReference>
<evidence type="ECO:0000313" key="3">
    <source>
        <dbReference type="EMBL" id="MBM6577819.1"/>
    </source>
</evidence>
<organism evidence="3 4">
    <name type="scientific">Sphingomonas longa</name>
    <dbReference type="NCBI Taxonomy" id="2778730"/>
    <lineage>
        <taxon>Bacteria</taxon>
        <taxon>Pseudomonadati</taxon>
        <taxon>Pseudomonadota</taxon>
        <taxon>Alphaproteobacteria</taxon>
        <taxon>Sphingomonadales</taxon>
        <taxon>Sphingomonadaceae</taxon>
        <taxon>Sphingomonas</taxon>
    </lineage>
</organism>
<dbReference type="SUPFAM" id="SSF50249">
    <property type="entry name" value="Nucleic acid-binding proteins"/>
    <property type="match status" value="1"/>
</dbReference>